<dbReference type="GO" id="GO:0005886">
    <property type="term" value="C:plasma membrane"/>
    <property type="evidence" value="ECO:0007669"/>
    <property type="project" value="UniProtKB-SubCell"/>
</dbReference>
<evidence type="ECO:0000256" key="5">
    <source>
        <dbReference type="ARBA" id="ARBA00023136"/>
    </source>
</evidence>
<dbReference type="InterPro" id="IPR036259">
    <property type="entry name" value="MFS_trans_sf"/>
</dbReference>
<feature type="transmembrane region" description="Helical" evidence="6">
    <location>
        <begin position="64"/>
        <end position="85"/>
    </location>
</feature>
<keyword evidence="9" id="KW-1185">Reference proteome</keyword>
<protein>
    <submittedName>
        <fullName evidence="8">Multidrug resistance protein 3</fullName>
    </submittedName>
</protein>
<dbReference type="GO" id="GO:0022857">
    <property type="term" value="F:transmembrane transporter activity"/>
    <property type="evidence" value="ECO:0007669"/>
    <property type="project" value="InterPro"/>
</dbReference>
<feature type="domain" description="Major facilitator superfamily (MFS) profile" evidence="7">
    <location>
        <begin position="29"/>
        <end position="459"/>
    </location>
</feature>
<evidence type="ECO:0000313" key="9">
    <source>
        <dbReference type="Proteomes" id="UP000269019"/>
    </source>
</evidence>
<dbReference type="Proteomes" id="UP000269019">
    <property type="component" value="Chromosome"/>
</dbReference>
<dbReference type="AlphaFoldDB" id="A0A3G6J6V4"/>
<feature type="transmembrane region" description="Helical" evidence="6">
    <location>
        <begin position="274"/>
        <end position="296"/>
    </location>
</feature>
<feature type="transmembrane region" description="Helical" evidence="6">
    <location>
        <begin position="340"/>
        <end position="359"/>
    </location>
</feature>
<feature type="transmembrane region" description="Helical" evidence="6">
    <location>
        <begin position="432"/>
        <end position="455"/>
    </location>
</feature>
<evidence type="ECO:0000256" key="6">
    <source>
        <dbReference type="SAM" id="Phobius"/>
    </source>
</evidence>
<gene>
    <name evidence="8" type="primary">bmr2</name>
    <name evidence="8" type="ORF">CCHOA_07245</name>
</gene>
<feature type="transmembrane region" description="Helical" evidence="6">
    <location>
        <begin position="219"/>
        <end position="236"/>
    </location>
</feature>
<accession>A0A3G6J6V4</accession>
<feature type="transmembrane region" description="Helical" evidence="6">
    <location>
        <begin position="124"/>
        <end position="144"/>
    </location>
</feature>
<evidence type="ECO:0000256" key="3">
    <source>
        <dbReference type="ARBA" id="ARBA00022692"/>
    </source>
</evidence>
<feature type="transmembrane region" description="Helical" evidence="6">
    <location>
        <begin position="97"/>
        <end position="118"/>
    </location>
</feature>
<dbReference type="InterPro" id="IPR020846">
    <property type="entry name" value="MFS_dom"/>
</dbReference>
<keyword evidence="5 6" id="KW-0472">Membrane</keyword>
<dbReference type="SUPFAM" id="SSF103473">
    <property type="entry name" value="MFS general substrate transporter"/>
    <property type="match status" value="1"/>
</dbReference>
<evidence type="ECO:0000313" key="8">
    <source>
        <dbReference type="EMBL" id="AZA13841.1"/>
    </source>
</evidence>
<dbReference type="Pfam" id="PF07690">
    <property type="entry name" value="MFS_1"/>
    <property type="match status" value="1"/>
</dbReference>
<feature type="transmembrane region" description="Helical" evidence="6">
    <location>
        <begin position="308"/>
        <end position="328"/>
    </location>
</feature>
<dbReference type="Gene3D" id="1.20.1250.20">
    <property type="entry name" value="MFS general substrate transporter like domains"/>
    <property type="match status" value="2"/>
</dbReference>
<sequence length="465" mass="48771">MTAESSASATKNTEGKNTEGIFAARYRRLTFGLYMAIVASAFDQTAITAIMPTIAADFGDASRFGAAFVLPMSCSVVAMVAAGMLSDMRGAAIVVKFGLVVLGLGLGLSIIAWSMPIFLLSRALQGFGIGLLIVAVYAAIAQAYPVRLRTAVFAGFSAAFLVPSLVGPLFAGIITSIWSWHAVFAVTAGIVGVAFIFLHQPLRELPTAQRGWPRGAKPQLFAGLVIAVTLAGLSAVPDLETWQAIGATVVGAIVVGYALRPLVPAGFYRGSTVIARLVATRGAADMLIAAEIYLPLLLAQRDGYGPTLTGVGLSVSGVTWFLGSTLQARLADRVSFTRSLNLLQLSLIVGLTMIVGGLAMGLHAAVLISGWGVMSLGIGFVYPRLSSMPLELCDPRDTGATGSALQVTGQTSIAVMTALCAIVLSLGQTFAVHYAFMLVYGLFVVIPLPLIWLLWRNPPKLHQPV</sequence>
<dbReference type="PANTHER" id="PTHR23501">
    <property type="entry name" value="MAJOR FACILITATOR SUPERFAMILY"/>
    <property type="match status" value="1"/>
</dbReference>
<dbReference type="InterPro" id="IPR011701">
    <property type="entry name" value="MFS"/>
</dbReference>
<dbReference type="OrthoDB" id="3656065at2"/>
<evidence type="ECO:0000259" key="7">
    <source>
        <dbReference type="PROSITE" id="PS50850"/>
    </source>
</evidence>
<organism evidence="8 9">
    <name type="scientific">Corynebacterium choanae</name>
    <dbReference type="NCBI Taxonomy" id="1862358"/>
    <lineage>
        <taxon>Bacteria</taxon>
        <taxon>Bacillati</taxon>
        <taxon>Actinomycetota</taxon>
        <taxon>Actinomycetes</taxon>
        <taxon>Mycobacteriales</taxon>
        <taxon>Corynebacteriaceae</taxon>
        <taxon>Corynebacterium</taxon>
    </lineage>
</organism>
<dbReference type="KEGG" id="ccho:CCHOA_07245"/>
<feature type="transmembrane region" description="Helical" evidence="6">
    <location>
        <begin position="31"/>
        <end position="52"/>
    </location>
</feature>
<dbReference type="EMBL" id="CP033896">
    <property type="protein sequence ID" value="AZA13841.1"/>
    <property type="molecule type" value="Genomic_DNA"/>
</dbReference>
<name>A0A3G6J6V4_9CORY</name>
<proteinExistence type="predicted"/>
<keyword evidence="4 6" id="KW-1133">Transmembrane helix</keyword>
<reference evidence="8 9" key="1">
    <citation type="submission" date="2018-11" db="EMBL/GenBank/DDBJ databases">
        <authorList>
            <person name="Kleinhagauer T."/>
            <person name="Glaeser S.P."/>
            <person name="Spergser J."/>
            <person name="Ruckert C."/>
            <person name="Kaempfer P."/>
            <person name="Busse H.-J."/>
        </authorList>
    </citation>
    <scope>NUCLEOTIDE SEQUENCE [LARGE SCALE GENOMIC DNA]</scope>
    <source>
        <strain evidence="8 9">200CH</strain>
    </source>
</reference>
<feature type="transmembrane region" description="Helical" evidence="6">
    <location>
        <begin position="242"/>
        <end position="262"/>
    </location>
</feature>
<evidence type="ECO:0000256" key="2">
    <source>
        <dbReference type="ARBA" id="ARBA00022448"/>
    </source>
</evidence>
<keyword evidence="3 6" id="KW-0812">Transmembrane</keyword>
<comment type="subcellular location">
    <subcellularLocation>
        <location evidence="1">Cell membrane</location>
        <topology evidence="1">Multi-pass membrane protein</topology>
    </subcellularLocation>
</comment>
<evidence type="ECO:0000256" key="1">
    <source>
        <dbReference type="ARBA" id="ARBA00004651"/>
    </source>
</evidence>
<dbReference type="PANTHER" id="PTHR23501:SF154">
    <property type="entry name" value="MULTIDRUG-EFFLUX TRANSPORTER RV1634-RELATED"/>
    <property type="match status" value="1"/>
</dbReference>
<keyword evidence="2" id="KW-0813">Transport</keyword>
<dbReference type="RefSeq" id="WP_123928457.1">
    <property type="nucleotide sequence ID" value="NZ_CP033896.1"/>
</dbReference>
<feature type="transmembrane region" description="Helical" evidence="6">
    <location>
        <begin position="151"/>
        <end position="171"/>
    </location>
</feature>
<feature type="transmembrane region" description="Helical" evidence="6">
    <location>
        <begin position="404"/>
        <end position="426"/>
    </location>
</feature>
<feature type="transmembrane region" description="Helical" evidence="6">
    <location>
        <begin position="177"/>
        <end position="198"/>
    </location>
</feature>
<dbReference type="PROSITE" id="PS50850">
    <property type="entry name" value="MFS"/>
    <property type="match status" value="1"/>
</dbReference>
<evidence type="ECO:0000256" key="4">
    <source>
        <dbReference type="ARBA" id="ARBA00022989"/>
    </source>
</evidence>